<dbReference type="InterPro" id="IPR011059">
    <property type="entry name" value="Metal-dep_hydrolase_composite"/>
</dbReference>
<dbReference type="GO" id="GO:0008270">
    <property type="term" value="F:zinc ion binding"/>
    <property type="evidence" value="ECO:0007669"/>
    <property type="project" value="UniProtKB-UniRule"/>
</dbReference>
<feature type="binding site" evidence="7">
    <location>
        <position position="334"/>
    </location>
    <ligand>
        <name>4-imidazolone-5-propanoate</name>
        <dbReference type="ChEBI" id="CHEBI:77893"/>
    </ligand>
</feature>
<feature type="binding site" evidence="7">
    <location>
        <position position="257"/>
    </location>
    <ligand>
        <name>4-imidazolone-5-propanoate</name>
        <dbReference type="ChEBI" id="CHEBI:77893"/>
    </ligand>
</feature>
<dbReference type="HAMAP" id="MF_00372">
    <property type="entry name" value="HutI"/>
    <property type="match status" value="1"/>
</dbReference>
<feature type="binding site" evidence="7">
    <location>
        <position position="86"/>
    </location>
    <ligand>
        <name>Fe(3+)</name>
        <dbReference type="ChEBI" id="CHEBI:29034"/>
    </ligand>
</feature>
<dbReference type="GO" id="GO:0019556">
    <property type="term" value="P:L-histidine catabolic process to glutamate and formamide"/>
    <property type="evidence" value="ECO:0007669"/>
    <property type="project" value="UniProtKB-UniRule"/>
</dbReference>
<dbReference type="EC" id="3.5.2.7" evidence="1 7"/>
<evidence type="ECO:0000259" key="8">
    <source>
        <dbReference type="Pfam" id="PF01979"/>
    </source>
</evidence>
<dbReference type="UniPathway" id="UPA00379">
    <property type="reaction ID" value="UER00551"/>
</dbReference>
<keyword evidence="2 7" id="KW-0479">Metal-binding</keyword>
<dbReference type="Proteomes" id="UP000187891">
    <property type="component" value="Unassembled WGS sequence"/>
</dbReference>
<feature type="domain" description="Amidohydrolase-related" evidence="8">
    <location>
        <begin position="76"/>
        <end position="392"/>
    </location>
</feature>
<keyword evidence="4 7" id="KW-0369">Histidine metabolism</keyword>
<dbReference type="AlphaFoldDB" id="A0A1R3THY8"/>
<dbReference type="RefSeq" id="WP_077118435.1">
    <property type="nucleotide sequence ID" value="NZ_FMUE01000002.1"/>
</dbReference>
<dbReference type="FunFam" id="3.20.20.140:FF:000007">
    <property type="entry name" value="Imidazolonepropionase"/>
    <property type="match status" value="1"/>
</dbReference>
<feature type="binding site" evidence="7">
    <location>
        <position position="86"/>
    </location>
    <ligand>
        <name>Zn(2+)</name>
        <dbReference type="ChEBI" id="CHEBI:29105"/>
    </ligand>
</feature>
<keyword evidence="7" id="KW-0963">Cytoplasm</keyword>
<evidence type="ECO:0000256" key="7">
    <source>
        <dbReference type="HAMAP-Rule" id="MF_00372"/>
    </source>
</evidence>
<feature type="binding site" evidence="7">
    <location>
        <position position="84"/>
    </location>
    <ligand>
        <name>Zn(2+)</name>
        <dbReference type="ChEBI" id="CHEBI:29105"/>
    </ligand>
</feature>
<dbReference type="Gene3D" id="3.20.20.140">
    <property type="entry name" value="Metal-dependent hydrolases"/>
    <property type="match status" value="1"/>
</dbReference>
<feature type="binding site" evidence="7">
    <location>
        <position position="254"/>
    </location>
    <ligand>
        <name>Zn(2+)</name>
        <dbReference type="ChEBI" id="CHEBI:29105"/>
    </ligand>
</feature>
<feature type="binding site" evidence="7">
    <location>
        <position position="93"/>
    </location>
    <ligand>
        <name>4-imidazolone-5-propanoate</name>
        <dbReference type="ChEBI" id="CHEBI:77893"/>
    </ligand>
</feature>
<feature type="binding site" evidence="7">
    <location>
        <position position="329"/>
    </location>
    <ligand>
        <name>Fe(3+)</name>
        <dbReference type="ChEBI" id="CHEBI:29034"/>
    </ligand>
</feature>
<reference evidence="10" key="1">
    <citation type="submission" date="2016-10" db="EMBL/GenBank/DDBJ databases">
        <authorList>
            <person name="Wibberg D."/>
        </authorList>
    </citation>
    <scope>NUCLEOTIDE SEQUENCE [LARGE SCALE GENOMIC DNA]</scope>
</reference>
<sequence>MSGNIFSKTSHADVSRSLWLNARIATFDTTKTGLGIIENGSVLVEGGRIAWVGEADAVPIDMAQDAHVHDLGGRWLTPGLIDCHTHLVYGGNRAREFEIRLEGATYEEVARAGGGIVSSVKATNALSVEELVEATLPRLDTLLAEGVTTIEVKSGYGLNIDGELRMLKAARALETIRPVRVVTSYLAAHAVPVEYKGRNGDYIEDVVLPGLRQGHAEGLIDTVDGFCEGIAFSLDEIARVFDAAKALGIPVKLHAEQLSDLGGAKLAASYGALSADHLEYLDEDGARAMAVAGTVAVLLPGAFYAINETRKPPVVALRAAGTHIAIATDSNPGTSPLTSLLLTMNMAATLFRLTVEECLAGATREAARALGLLEETGTIEVGKSADFAVWSIESPAELVYRIGFNPLFTHVFKGKRIDR</sequence>
<organism evidence="9 10">
    <name type="scientific">Agrobacterium rosae</name>
    <dbReference type="NCBI Taxonomy" id="1972867"/>
    <lineage>
        <taxon>Bacteria</taxon>
        <taxon>Pseudomonadati</taxon>
        <taxon>Pseudomonadota</taxon>
        <taxon>Alphaproteobacteria</taxon>
        <taxon>Hyphomicrobiales</taxon>
        <taxon>Rhizobiaceae</taxon>
        <taxon>Rhizobium/Agrobacterium group</taxon>
        <taxon>Agrobacterium</taxon>
    </lineage>
</organism>
<comment type="catalytic activity">
    <reaction evidence="7">
        <text>4-imidazolone-5-propanoate + H2O = N-formimidoyl-L-glutamate</text>
        <dbReference type="Rhea" id="RHEA:23660"/>
        <dbReference type="ChEBI" id="CHEBI:15377"/>
        <dbReference type="ChEBI" id="CHEBI:58928"/>
        <dbReference type="ChEBI" id="CHEBI:77893"/>
        <dbReference type="EC" id="3.5.2.7"/>
    </reaction>
</comment>
<comment type="pathway">
    <text evidence="7">Amino-acid degradation; L-histidine degradation into L-glutamate; N-formimidoyl-L-glutamate from L-histidine: step 3/3.</text>
</comment>
<dbReference type="GO" id="GO:0005737">
    <property type="term" value="C:cytoplasm"/>
    <property type="evidence" value="ECO:0007669"/>
    <property type="project" value="UniProtKB-SubCell"/>
</dbReference>
<dbReference type="NCBIfam" id="TIGR01224">
    <property type="entry name" value="hutI"/>
    <property type="match status" value="1"/>
</dbReference>
<dbReference type="InterPro" id="IPR032466">
    <property type="entry name" value="Metal_Hydrolase"/>
</dbReference>
<gene>
    <name evidence="7 9" type="primary">hutI</name>
    <name evidence="9" type="ORF">DSM25559_1160</name>
</gene>
<evidence type="ECO:0000256" key="5">
    <source>
        <dbReference type="ARBA" id="ARBA00022833"/>
    </source>
</evidence>
<dbReference type="PANTHER" id="PTHR42752:SF1">
    <property type="entry name" value="IMIDAZOLONEPROPIONASE-RELATED"/>
    <property type="match status" value="1"/>
</dbReference>
<feature type="binding site" evidence="7">
    <location>
        <position position="156"/>
    </location>
    <ligand>
        <name>4-imidazolone-5-propanoate</name>
        <dbReference type="ChEBI" id="CHEBI:77893"/>
    </ligand>
</feature>
<comment type="subcellular location">
    <subcellularLocation>
        <location evidence="7">Cytoplasm</location>
    </subcellularLocation>
</comment>
<dbReference type="InterPro" id="IPR006680">
    <property type="entry name" value="Amidohydro-rel"/>
</dbReference>
<evidence type="ECO:0000256" key="4">
    <source>
        <dbReference type="ARBA" id="ARBA00022808"/>
    </source>
</evidence>
<dbReference type="PANTHER" id="PTHR42752">
    <property type="entry name" value="IMIDAZOLONEPROPIONASE"/>
    <property type="match status" value="1"/>
</dbReference>
<name>A0A1R3THY8_9HYPH</name>
<proteinExistence type="inferred from homology"/>
<dbReference type="EMBL" id="FMUE01000002">
    <property type="protein sequence ID" value="SCX12988.1"/>
    <property type="molecule type" value="Genomic_DNA"/>
</dbReference>
<keyword evidence="6 7" id="KW-0408">Iron</keyword>
<dbReference type="STRING" id="1907666.DSM25559_1160"/>
<dbReference type="GO" id="GO:0005506">
    <property type="term" value="F:iron ion binding"/>
    <property type="evidence" value="ECO:0007669"/>
    <property type="project" value="UniProtKB-UniRule"/>
</dbReference>
<evidence type="ECO:0000256" key="3">
    <source>
        <dbReference type="ARBA" id="ARBA00022801"/>
    </source>
</evidence>
<dbReference type="GO" id="GO:0050480">
    <property type="term" value="F:imidazolonepropionase activity"/>
    <property type="evidence" value="ECO:0007669"/>
    <property type="project" value="UniProtKB-UniRule"/>
</dbReference>
<keyword evidence="3 7" id="KW-0378">Hydrolase</keyword>
<feature type="binding site" evidence="7">
    <location>
        <position position="333"/>
    </location>
    <ligand>
        <name>N-formimidoyl-L-glutamate</name>
        <dbReference type="ChEBI" id="CHEBI:58928"/>
    </ligand>
</feature>
<dbReference type="GO" id="GO:0019557">
    <property type="term" value="P:L-histidine catabolic process to glutamate and formate"/>
    <property type="evidence" value="ECO:0007669"/>
    <property type="project" value="UniProtKB-UniPathway"/>
</dbReference>
<keyword evidence="5 7" id="KW-0862">Zinc</keyword>
<comment type="cofactor">
    <cofactor evidence="7">
        <name>Zn(2+)</name>
        <dbReference type="ChEBI" id="CHEBI:29105"/>
    </cofactor>
    <cofactor evidence="7">
        <name>Fe(3+)</name>
        <dbReference type="ChEBI" id="CHEBI:29034"/>
    </cofactor>
    <text evidence="7">Binds 1 zinc or iron ion per subunit.</text>
</comment>
<feature type="binding site" evidence="7">
    <location>
        <position position="156"/>
    </location>
    <ligand>
        <name>N-formimidoyl-L-glutamate</name>
        <dbReference type="ChEBI" id="CHEBI:58928"/>
    </ligand>
</feature>
<feature type="binding site" evidence="7">
    <location>
        <position position="84"/>
    </location>
    <ligand>
        <name>Fe(3+)</name>
        <dbReference type="ChEBI" id="CHEBI:29034"/>
    </ligand>
</feature>
<dbReference type="InterPro" id="IPR005920">
    <property type="entry name" value="HutI"/>
</dbReference>
<feature type="binding site" evidence="7">
    <location>
        <position position="189"/>
    </location>
    <ligand>
        <name>4-imidazolone-5-propanoate</name>
        <dbReference type="ChEBI" id="CHEBI:77893"/>
    </ligand>
</feature>
<feature type="binding site" evidence="7">
    <location>
        <position position="331"/>
    </location>
    <ligand>
        <name>N-formimidoyl-L-glutamate</name>
        <dbReference type="ChEBI" id="CHEBI:58928"/>
    </ligand>
</feature>
<dbReference type="CDD" id="cd01296">
    <property type="entry name" value="Imidazolone-5PH"/>
    <property type="match status" value="1"/>
</dbReference>
<evidence type="ECO:0000256" key="1">
    <source>
        <dbReference type="ARBA" id="ARBA00012864"/>
    </source>
</evidence>
<feature type="binding site" evidence="7">
    <location>
        <position position="254"/>
    </location>
    <ligand>
        <name>Fe(3+)</name>
        <dbReference type="ChEBI" id="CHEBI:29034"/>
    </ligand>
</feature>
<protein>
    <recommendedName>
        <fullName evidence="1 7">Imidazolonepropionase</fullName>
        <ecNumber evidence="1 7">3.5.2.7</ecNumber>
    </recommendedName>
    <alternativeName>
        <fullName evidence="7">Imidazolone-5-propionate hydrolase</fullName>
    </alternativeName>
</protein>
<evidence type="ECO:0000256" key="2">
    <source>
        <dbReference type="ARBA" id="ARBA00022723"/>
    </source>
</evidence>
<evidence type="ECO:0000256" key="6">
    <source>
        <dbReference type="ARBA" id="ARBA00023004"/>
    </source>
</evidence>
<dbReference type="Pfam" id="PF01979">
    <property type="entry name" value="Amidohydro_1"/>
    <property type="match status" value="1"/>
</dbReference>
<dbReference type="SUPFAM" id="SSF51338">
    <property type="entry name" value="Composite domain of metallo-dependent hydrolases"/>
    <property type="match status" value="1"/>
</dbReference>
<dbReference type="Gene3D" id="2.30.40.10">
    <property type="entry name" value="Urease, subunit C, domain 1"/>
    <property type="match status" value="1"/>
</dbReference>
<dbReference type="SUPFAM" id="SSF51556">
    <property type="entry name" value="Metallo-dependent hydrolases"/>
    <property type="match status" value="1"/>
</dbReference>
<comment type="function">
    <text evidence="7">Catalyzes the hydrolytic cleavage of the carbon-nitrogen bond in imidazolone-5-propanoate to yield N-formimidoyl-L-glutamate. It is the third step in the universal histidine degradation pathway.</text>
</comment>
<evidence type="ECO:0000313" key="10">
    <source>
        <dbReference type="Proteomes" id="UP000187891"/>
    </source>
</evidence>
<accession>A0A1R3THY8</accession>
<evidence type="ECO:0000313" key="9">
    <source>
        <dbReference type="EMBL" id="SCX12988.1"/>
    </source>
</evidence>
<feature type="binding site" evidence="7">
    <location>
        <position position="329"/>
    </location>
    <ligand>
        <name>Zn(2+)</name>
        <dbReference type="ChEBI" id="CHEBI:29105"/>
    </ligand>
</feature>
<comment type="similarity">
    <text evidence="7">Belongs to the metallo-dependent hydrolases superfamily. HutI family.</text>
</comment>